<accession>I3SWR9</accession>
<name>I3SWR9_LOTJA</name>
<keyword evidence="1" id="KW-1133">Transmembrane helix</keyword>
<sequence>MLVKFTDTMSSVRMAFVELESLNVTGKALLDRTTSSWFFTPVLATVTPPSFSIDGKIEYSLVIFKTLPSMSLTVPPLMVNFSFMVKVRRRKKRLSNEELVVIVCFQV</sequence>
<evidence type="ECO:0000313" key="2">
    <source>
        <dbReference type="EMBL" id="AFK44711.1"/>
    </source>
</evidence>
<dbReference type="AlphaFoldDB" id="I3SWR9"/>
<keyword evidence="1" id="KW-0472">Membrane</keyword>
<reference evidence="2" key="1">
    <citation type="submission" date="2012-05" db="EMBL/GenBank/DDBJ databases">
        <authorList>
            <person name="Krishnakumar V."/>
            <person name="Cheung F."/>
            <person name="Xiao Y."/>
            <person name="Chan A."/>
            <person name="Moskal W.A."/>
            <person name="Town C.D."/>
        </authorList>
    </citation>
    <scope>NUCLEOTIDE SEQUENCE</scope>
</reference>
<proteinExistence type="evidence at transcript level"/>
<protein>
    <submittedName>
        <fullName evidence="2">Uncharacterized protein</fullName>
    </submittedName>
</protein>
<feature type="transmembrane region" description="Helical" evidence="1">
    <location>
        <begin position="59"/>
        <end position="83"/>
    </location>
</feature>
<organism evidence="2">
    <name type="scientific">Lotus japonicus</name>
    <name type="common">Lotus corniculatus var. japonicus</name>
    <dbReference type="NCBI Taxonomy" id="34305"/>
    <lineage>
        <taxon>Eukaryota</taxon>
        <taxon>Viridiplantae</taxon>
        <taxon>Streptophyta</taxon>
        <taxon>Embryophyta</taxon>
        <taxon>Tracheophyta</taxon>
        <taxon>Spermatophyta</taxon>
        <taxon>Magnoliopsida</taxon>
        <taxon>eudicotyledons</taxon>
        <taxon>Gunneridae</taxon>
        <taxon>Pentapetalae</taxon>
        <taxon>rosids</taxon>
        <taxon>fabids</taxon>
        <taxon>Fabales</taxon>
        <taxon>Fabaceae</taxon>
        <taxon>Papilionoideae</taxon>
        <taxon>50 kb inversion clade</taxon>
        <taxon>NPAAA clade</taxon>
        <taxon>Hologalegina</taxon>
        <taxon>robinioid clade</taxon>
        <taxon>Loteae</taxon>
        <taxon>Lotus</taxon>
    </lineage>
</organism>
<evidence type="ECO:0000256" key="1">
    <source>
        <dbReference type="SAM" id="Phobius"/>
    </source>
</evidence>
<dbReference type="EMBL" id="BT144917">
    <property type="protein sequence ID" value="AFK44711.1"/>
    <property type="molecule type" value="mRNA"/>
</dbReference>
<keyword evidence="1" id="KW-0812">Transmembrane</keyword>